<keyword evidence="3" id="KW-1185">Reference proteome</keyword>
<reference evidence="2 3" key="1">
    <citation type="journal article" date="2018" name="Nat. Ecol. Evol.">
        <title>Pezizomycetes genomes reveal the molecular basis of ectomycorrhizal truffle lifestyle.</title>
        <authorList>
            <person name="Murat C."/>
            <person name="Payen T."/>
            <person name="Noel B."/>
            <person name="Kuo A."/>
            <person name="Morin E."/>
            <person name="Chen J."/>
            <person name="Kohler A."/>
            <person name="Krizsan K."/>
            <person name="Balestrini R."/>
            <person name="Da Silva C."/>
            <person name="Montanini B."/>
            <person name="Hainaut M."/>
            <person name="Levati E."/>
            <person name="Barry K.W."/>
            <person name="Belfiori B."/>
            <person name="Cichocki N."/>
            <person name="Clum A."/>
            <person name="Dockter R.B."/>
            <person name="Fauchery L."/>
            <person name="Guy J."/>
            <person name="Iotti M."/>
            <person name="Le Tacon F."/>
            <person name="Lindquist E.A."/>
            <person name="Lipzen A."/>
            <person name="Malagnac F."/>
            <person name="Mello A."/>
            <person name="Molinier V."/>
            <person name="Miyauchi S."/>
            <person name="Poulain J."/>
            <person name="Riccioni C."/>
            <person name="Rubini A."/>
            <person name="Sitrit Y."/>
            <person name="Splivallo R."/>
            <person name="Traeger S."/>
            <person name="Wang M."/>
            <person name="Zifcakova L."/>
            <person name="Wipf D."/>
            <person name="Zambonelli A."/>
            <person name="Paolocci F."/>
            <person name="Nowrousian M."/>
            <person name="Ottonello S."/>
            <person name="Baldrian P."/>
            <person name="Spatafora J.W."/>
            <person name="Henrissat B."/>
            <person name="Nagy L.G."/>
            <person name="Aury J.M."/>
            <person name="Wincker P."/>
            <person name="Grigoriev I.V."/>
            <person name="Bonfante P."/>
            <person name="Martin F.M."/>
        </authorList>
    </citation>
    <scope>NUCLEOTIDE SEQUENCE [LARGE SCALE GENOMIC DNA]</scope>
    <source>
        <strain evidence="2 3">RN42</strain>
    </source>
</reference>
<evidence type="ECO:0000313" key="3">
    <source>
        <dbReference type="Proteomes" id="UP000275078"/>
    </source>
</evidence>
<proteinExistence type="predicted"/>
<feature type="compositionally biased region" description="Basic residues" evidence="1">
    <location>
        <begin position="1"/>
        <end position="10"/>
    </location>
</feature>
<evidence type="ECO:0000313" key="2">
    <source>
        <dbReference type="EMBL" id="RPA87819.1"/>
    </source>
</evidence>
<sequence>MPSLTKKKSVTKLTKPSTAASTGPSRPRPWDAGAFATSNTPSQKVMSLQTSTIALTEFQQLIQDAVAVTEVRSGIIHTSAASRFVFEDDNTGGMSDQEQLFNTFEQNFGSTNNRGAGVNLDEVVIADTFYSAAITRASSSPNRTAELFAACDATSKTLGRTFGGITFTMKFLNEL</sequence>
<dbReference type="Proteomes" id="UP000275078">
    <property type="component" value="Unassembled WGS sequence"/>
</dbReference>
<organism evidence="2 3">
    <name type="scientific">Ascobolus immersus RN42</name>
    <dbReference type="NCBI Taxonomy" id="1160509"/>
    <lineage>
        <taxon>Eukaryota</taxon>
        <taxon>Fungi</taxon>
        <taxon>Dikarya</taxon>
        <taxon>Ascomycota</taxon>
        <taxon>Pezizomycotina</taxon>
        <taxon>Pezizomycetes</taxon>
        <taxon>Pezizales</taxon>
        <taxon>Ascobolaceae</taxon>
        <taxon>Ascobolus</taxon>
    </lineage>
</organism>
<dbReference type="EMBL" id="ML119646">
    <property type="protein sequence ID" value="RPA87819.1"/>
    <property type="molecule type" value="Genomic_DNA"/>
</dbReference>
<feature type="region of interest" description="Disordered" evidence="1">
    <location>
        <begin position="1"/>
        <end position="38"/>
    </location>
</feature>
<gene>
    <name evidence="2" type="ORF">BJ508DRAFT_320808</name>
</gene>
<name>A0A3N4IPF5_ASCIM</name>
<protein>
    <submittedName>
        <fullName evidence="2">Uncharacterized protein</fullName>
    </submittedName>
</protein>
<accession>A0A3N4IPF5</accession>
<evidence type="ECO:0000256" key="1">
    <source>
        <dbReference type="SAM" id="MobiDB-lite"/>
    </source>
</evidence>
<dbReference type="AlphaFoldDB" id="A0A3N4IPF5"/>